<dbReference type="InterPro" id="IPR009056">
    <property type="entry name" value="Cyt_c-like_dom"/>
</dbReference>
<dbReference type="SUPFAM" id="SSF53822">
    <property type="entry name" value="Periplasmic binding protein-like I"/>
    <property type="match status" value="1"/>
</dbReference>
<sequence>MDEPSADVAANAAADAAAGERLYREGRRTDGTAITAERLQGLQVSGREAACVHCHRPSGMGGAEGSQAVPPITGALLNAPGRPAAARSGRLAAGLQRQAPASVTRPGYTPALLARALTQGLGAGGQPLDTLMPRYRLDEQDLRQLAAYLDTLDTTAAPGLADGVLHLATIVTADTPANVQHASGDLLAACLSNRSPPIAAPVTASGDNPPARPPAWHLHRWTLGTDPSRWPAELAEWQRRQPVFALIGGASGADGRGPWQAVHRHCEAQGLPCILPNTVSVDDQLPSRWSVYFSRGVGLEASGMAEHLTLHAPPGAEGARRVHQIVPPDDEAAATGAAALRRHLAASGWPVIDHPADEPDAVRAAWLATLGRDDALLLWLDAAHLRRISTRHPAPATGALLLSGELPGLDAQALAPAWRPAARMAHAYEPAERQLPRLLRNTGRLLASLGQQPAATPALLRLQGHSLSACEMTANALRRMGSQAGRAWFMELIESADEAAVATAYPRFTLGPGQRHGAQGIGLMRYASPDHQRLQPAGEWLTPP</sequence>
<dbReference type="InterPro" id="IPR036909">
    <property type="entry name" value="Cyt_c-like_dom_sf"/>
</dbReference>
<dbReference type="PROSITE" id="PS51007">
    <property type="entry name" value="CYTC"/>
    <property type="match status" value="1"/>
</dbReference>
<accession>A0ABN6PIM7</accession>
<feature type="domain" description="Cytochrome c" evidence="5">
    <location>
        <begin position="14"/>
        <end position="153"/>
    </location>
</feature>
<protein>
    <submittedName>
        <fullName evidence="6">Cytochrome c</fullName>
    </submittedName>
</protein>
<dbReference type="Proteomes" id="UP001057498">
    <property type="component" value="Chromosome"/>
</dbReference>
<keyword evidence="3 4" id="KW-0408">Iron</keyword>
<dbReference type="Pfam" id="PF00034">
    <property type="entry name" value="Cytochrom_C"/>
    <property type="match status" value="1"/>
</dbReference>
<evidence type="ECO:0000313" key="6">
    <source>
        <dbReference type="EMBL" id="BDI04889.1"/>
    </source>
</evidence>
<evidence type="ECO:0000256" key="4">
    <source>
        <dbReference type="PROSITE-ProRule" id="PRU00433"/>
    </source>
</evidence>
<dbReference type="InterPro" id="IPR028082">
    <property type="entry name" value="Peripla_BP_I"/>
</dbReference>
<evidence type="ECO:0000256" key="1">
    <source>
        <dbReference type="ARBA" id="ARBA00022617"/>
    </source>
</evidence>
<proteinExistence type="predicted"/>
<reference evidence="6" key="1">
    <citation type="submission" date="2022-04" db="EMBL/GenBank/DDBJ databases">
        <title>Whole genome sequence of Sphaerotilus sp. FB-5.</title>
        <authorList>
            <person name="Takeda M."/>
            <person name="Narihara S."/>
            <person name="Akimoto M."/>
            <person name="Akimoto R."/>
            <person name="Nishiyashiki S."/>
            <person name="Murakami T."/>
        </authorList>
    </citation>
    <scope>NUCLEOTIDE SEQUENCE</scope>
    <source>
        <strain evidence="6">FB-5</strain>
    </source>
</reference>
<keyword evidence="7" id="KW-1185">Reference proteome</keyword>
<keyword evidence="2 4" id="KW-0479">Metal-binding</keyword>
<evidence type="ECO:0000259" key="5">
    <source>
        <dbReference type="PROSITE" id="PS51007"/>
    </source>
</evidence>
<evidence type="ECO:0000256" key="2">
    <source>
        <dbReference type="ARBA" id="ARBA00022723"/>
    </source>
</evidence>
<dbReference type="Gene3D" id="1.10.760.10">
    <property type="entry name" value="Cytochrome c-like domain"/>
    <property type="match status" value="1"/>
</dbReference>
<keyword evidence="1 4" id="KW-0349">Heme</keyword>
<dbReference type="SUPFAM" id="SSF46626">
    <property type="entry name" value="Cytochrome c"/>
    <property type="match status" value="1"/>
</dbReference>
<evidence type="ECO:0000313" key="7">
    <source>
        <dbReference type="Proteomes" id="UP001057498"/>
    </source>
</evidence>
<dbReference type="EMBL" id="AP025730">
    <property type="protein sequence ID" value="BDI04889.1"/>
    <property type="molecule type" value="Genomic_DNA"/>
</dbReference>
<evidence type="ECO:0000256" key="3">
    <source>
        <dbReference type="ARBA" id="ARBA00023004"/>
    </source>
</evidence>
<organism evidence="6 7">
    <name type="scientific">Sphaerotilus microaerophilus</name>
    <dbReference type="NCBI Taxonomy" id="2914710"/>
    <lineage>
        <taxon>Bacteria</taxon>
        <taxon>Pseudomonadati</taxon>
        <taxon>Pseudomonadota</taxon>
        <taxon>Betaproteobacteria</taxon>
        <taxon>Burkholderiales</taxon>
        <taxon>Sphaerotilaceae</taxon>
        <taxon>Sphaerotilus</taxon>
    </lineage>
</organism>
<name>A0ABN6PIM7_9BURK</name>
<gene>
    <name evidence="6" type="ORF">CATMQ487_18590</name>
</gene>